<dbReference type="Proteomes" id="UP001218218">
    <property type="component" value="Unassembled WGS sequence"/>
</dbReference>
<feature type="region of interest" description="Disordered" evidence="1">
    <location>
        <begin position="587"/>
        <end position="609"/>
    </location>
</feature>
<organism evidence="2 3">
    <name type="scientific">Mycena albidolilacea</name>
    <dbReference type="NCBI Taxonomy" id="1033008"/>
    <lineage>
        <taxon>Eukaryota</taxon>
        <taxon>Fungi</taxon>
        <taxon>Dikarya</taxon>
        <taxon>Basidiomycota</taxon>
        <taxon>Agaricomycotina</taxon>
        <taxon>Agaricomycetes</taxon>
        <taxon>Agaricomycetidae</taxon>
        <taxon>Agaricales</taxon>
        <taxon>Marasmiineae</taxon>
        <taxon>Mycenaceae</taxon>
        <taxon>Mycena</taxon>
    </lineage>
</organism>
<evidence type="ECO:0000313" key="3">
    <source>
        <dbReference type="Proteomes" id="UP001218218"/>
    </source>
</evidence>
<reference evidence="2" key="1">
    <citation type="submission" date="2023-03" db="EMBL/GenBank/DDBJ databases">
        <title>Massive genome expansion in bonnet fungi (Mycena s.s.) driven by repeated elements and novel gene families across ecological guilds.</title>
        <authorList>
            <consortium name="Lawrence Berkeley National Laboratory"/>
            <person name="Harder C.B."/>
            <person name="Miyauchi S."/>
            <person name="Viragh M."/>
            <person name="Kuo A."/>
            <person name="Thoen E."/>
            <person name="Andreopoulos B."/>
            <person name="Lu D."/>
            <person name="Skrede I."/>
            <person name="Drula E."/>
            <person name="Henrissat B."/>
            <person name="Morin E."/>
            <person name="Kohler A."/>
            <person name="Barry K."/>
            <person name="LaButti K."/>
            <person name="Morin E."/>
            <person name="Salamov A."/>
            <person name="Lipzen A."/>
            <person name="Mereny Z."/>
            <person name="Hegedus B."/>
            <person name="Baldrian P."/>
            <person name="Stursova M."/>
            <person name="Weitz H."/>
            <person name="Taylor A."/>
            <person name="Grigoriev I.V."/>
            <person name="Nagy L.G."/>
            <person name="Martin F."/>
            <person name="Kauserud H."/>
        </authorList>
    </citation>
    <scope>NUCLEOTIDE SEQUENCE</scope>
    <source>
        <strain evidence="2">CBHHK002</strain>
    </source>
</reference>
<evidence type="ECO:0000313" key="2">
    <source>
        <dbReference type="EMBL" id="KAJ7307794.1"/>
    </source>
</evidence>
<keyword evidence="3" id="KW-1185">Reference proteome</keyword>
<protein>
    <submittedName>
        <fullName evidence="2">Uncharacterized protein</fullName>
    </submittedName>
</protein>
<dbReference type="AlphaFoldDB" id="A0AAD6Z564"/>
<sequence length="609" mass="67984">MNKVLSTATLLAATVAPSLLPKEASIGSSACTVQAWVRAEDLAPDHVSHGEFRIKVLQPHCADKIASVALRLELNEFGEVKHLRHGAAIPEIKKSDNQTLQDDPRTLYDYGPYDKAMSDPALWFVKAEERTVWSTEATLFENNPNFSRPLIKPFTVASPAVNYPPSFVNAYRQIDSFESNLVKRHAYSDIGYHYTAVVNFTDGRTAHLPAGYTTFRPTSTRPLAPTPSSWNKTFSMYYENCIADLPETKETLAQREKCLPESRRSAFIAEITLKEGYTAQRGKPLKGRVTVHATNGSTQMSDISLAFYNHHYPSWAVDHATTGGDQDFYEKLCQYSDISRVISADSSSYLFNEDKSWNQFYQSPPTHRGSLTAAKPYLDFELPIPTTAVPHFSSHYSSTMGALALNLAVVYPRDVANCIWGVDEAQNDPDAESIMLKTEESLWDSYTVVGNPIPSEPLSIPPEQLWERTLHFQAMVPLDVLGDISAQQMEHYLTPQQPSPILLASPPPDHVAFSFARPVVTTEALVNTSARLMPSKGTFDPYQYGRDFEDYYNWQEAPDPAAHYNKGNYAGLLWKKKVVAEERGILPKTGTTQDEGNDGDSQHPFVVMP</sequence>
<dbReference type="EMBL" id="JARIHO010000087">
    <property type="protein sequence ID" value="KAJ7307794.1"/>
    <property type="molecule type" value="Genomic_DNA"/>
</dbReference>
<name>A0AAD6Z564_9AGAR</name>
<comment type="caution">
    <text evidence="2">The sequence shown here is derived from an EMBL/GenBank/DDBJ whole genome shotgun (WGS) entry which is preliminary data.</text>
</comment>
<gene>
    <name evidence="2" type="ORF">DFH08DRAFT_792799</name>
</gene>
<evidence type="ECO:0000256" key="1">
    <source>
        <dbReference type="SAM" id="MobiDB-lite"/>
    </source>
</evidence>
<proteinExistence type="predicted"/>
<accession>A0AAD6Z564</accession>